<gene>
    <name evidence="1" type="ORF">AW736_16355</name>
</gene>
<evidence type="ECO:0000313" key="1">
    <source>
        <dbReference type="EMBL" id="OAM88634.1"/>
    </source>
</evidence>
<dbReference type="RefSeq" id="WP_068771369.1">
    <property type="nucleotide sequence ID" value="NZ_CP109796.1"/>
</dbReference>
<sequence>MNKSADKTNDFRSGTFRLVARSAEAAAGAIRQQLGERAKVVSVRSVPVRGWQRFLGASRIEVIAEVPPLEGRAGSSEAATRIPAVAGFQSGGVMISDAGGPEAGAPALADWLRGRGVSQAALRQMESLPFWSGIADNLPLAESFGLMRDDLCRLGAAHRGRSLPARTAFLGGPGAGKTTALCRWLHREVVRHGRLGVVWWMEPDAGPVSPALSACCEQLRIPLVRHGSEASPAGGDFVYVDPPPISADPEANARMRDFLEREEITGRVLVLNAAYADKSLLAACKAGRALGATHVVLTHLDEVSCWPGLWEVLLGEGLAPLFLTASAGWAPGITENVIEAMLERTLPAS</sequence>
<evidence type="ECO:0008006" key="3">
    <source>
        <dbReference type="Google" id="ProtNLM"/>
    </source>
</evidence>
<dbReference type="STRING" id="1184151.AW736_16355"/>
<keyword evidence="2" id="KW-1185">Reference proteome</keyword>
<reference evidence="1 2" key="1">
    <citation type="submission" date="2016-01" db="EMBL/GenBank/DDBJ databases">
        <title>High potential of lignocellulose degradation of a new Verrucomicrobia species.</title>
        <authorList>
            <person name="Wang Y."/>
            <person name="Shi Y."/>
            <person name="Qiu Z."/>
            <person name="Liu S."/>
            <person name="Yang H."/>
        </authorList>
    </citation>
    <scope>NUCLEOTIDE SEQUENCE [LARGE SCALE GENOMIC DNA]</scope>
    <source>
        <strain evidence="1 2">TSB47</strain>
    </source>
</reference>
<evidence type="ECO:0000313" key="2">
    <source>
        <dbReference type="Proteomes" id="UP000078486"/>
    </source>
</evidence>
<name>A0A178IF45_9BACT</name>
<dbReference type="SUPFAM" id="SSF52540">
    <property type="entry name" value="P-loop containing nucleoside triphosphate hydrolases"/>
    <property type="match status" value="1"/>
</dbReference>
<dbReference type="Proteomes" id="UP000078486">
    <property type="component" value="Unassembled WGS sequence"/>
</dbReference>
<accession>A0A178IF45</accession>
<proteinExistence type="predicted"/>
<dbReference type="InterPro" id="IPR027417">
    <property type="entry name" value="P-loop_NTPase"/>
</dbReference>
<organism evidence="1 2">
    <name type="scientific">Termitidicoccus mucosus</name>
    <dbReference type="NCBI Taxonomy" id="1184151"/>
    <lineage>
        <taxon>Bacteria</taxon>
        <taxon>Pseudomonadati</taxon>
        <taxon>Verrucomicrobiota</taxon>
        <taxon>Opitutia</taxon>
        <taxon>Opitutales</taxon>
        <taxon>Opitutaceae</taxon>
        <taxon>Termitidicoccus</taxon>
    </lineage>
</organism>
<protein>
    <recommendedName>
        <fullName evidence="3">Flagellar biosynthesis protein FlhF</fullName>
    </recommendedName>
</protein>
<comment type="caution">
    <text evidence="1">The sequence shown here is derived from an EMBL/GenBank/DDBJ whole genome shotgun (WGS) entry which is preliminary data.</text>
</comment>
<dbReference type="AlphaFoldDB" id="A0A178IF45"/>
<dbReference type="EMBL" id="LRRQ01000126">
    <property type="protein sequence ID" value="OAM88634.1"/>
    <property type="molecule type" value="Genomic_DNA"/>
</dbReference>
<dbReference type="Gene3D" id="3.40.50.300">
    <property type="entry name" value="P-loop containing nucleotide triphosphate hydrolases"/>
    <property type="match status" value="1"/>
</dbReference>